<dbReference type="Gene3D" id="2.20.28.10">
    <property type="match status" value="1"/>
</dbReference>
<dbReference type="SUPFAM" id="SSF57802">
    <property type="entry name" value="Rubredoxin-like"/>
    <property type="match status" value="1"/>
</dbReference>
<feature type="domain" description="Rubredoxin-like" evidence="1">
    <location>
        <begin position="1"/>
        <end position="35"/>
    </location>
</feature>
<evidence type="ECO:0000313" key="3">
    <source>
        <dbReference type="Proteomes" id="UP000266113"/>
    </source>
</evidence>
<gene>
    <name evidence="2" type="ORF">SMC1_04155</name>
</gene>
<name>A0A398E306_9BACT</name>
<organism evidence="2 3">
    <name type="scientific">Candidatus Cryosericum septentrionale</name>
    <dbReference type="NCBI Taxonomy" id="2290913"/>
    <lineage>
        <taxon>Bacteria</taxon>
        <taxon>Pseudomonadati</taxon>
        <taxon>Caldisericota/Cryosericota group</taxon>
        <taxon>Candidatus Cryosericota</taxon>
        <taxon>Candidatus Cryosericia</taxon>
        <taxon>Candidatus Cryosericales</taxon>
        <taxon>Candidatus Cryosericaceae</taxon>
        <taxon>Candidatus Cryosericum</taxon>
    </lineage>
</organism>
<dbReference type="PROSITE" id="PS50903">
    <property type="entry name" value="RUBREDOXIN_LIKE"/>
    <property type="match status" value="1"/>
</dbReference>
<dbReference type="InterPro" id="IPR048574">
    <property type="entry name" value="RUBY_RBDX"/>
</dbReference>
<reference evidence="2 3" key="1">
    <citation type="submission" date="2018-09" db="EMBL/GenBank/DDBJ databases">
        <title>Discovery and Ecogenomic Context for Candidatus Cryosericales, a Global Caldiserica Order Active in Thawing Permafrost.</title>
        <authorList>
            <person name="Martinez M.A."/>
            <person name="Woodcroft B.J."/>
            <person name="Ignacio Espinoza J.C."/>
            <person name="Zayed A."/>
            <person name="Singleton C.M."/>
            <person name="Boyd J."/>
            <person name="Li Y.-F."/>
            <person name="Purvine S."/>
            <person name="Maughan H."/>
            <person name="Hodgkins S.B."/>
            <person name="Anderson D."/>
            <person name="Sederholm M."/>
            <person name="Temperton B."/>
            <person name="Saleska S.R."/>
            <person name="Tyson G.W."/>
            <person name="Rich V.I."/>
        </authorList>
    </citation>
    <scope>NUCLEOTIDE SEQUENCE [LARGE SCALE GENOMIC DNA]</scope>
    <source>
        <strain evidence="2 3">SMC1</strain>
    </source>
</reference>
<sequence length="111" mass="12311">MKMWRCSVCGLLYEGENPPEACPKCGAPAEKFELVSEEQVGVIERARKTNQLHSDLLAELAKVEVTADASIEDNLDPGCLRVFAKAKEAAKLLRQFSVAEVRVHVNKNKWG</sequence>
<keyword evidence="3" id="KW-1185">Reference proteome</keyword>
<dbReference type="InterPro" id="IPR024934">
    <property type="entry name" value="Rubredoxin-like_dom"/>
</dbReference>
<dbReference type="Pfam" id="PF21349">
    <property type="entry name" value="RUBY_RBDX"/>
    <property type="match status" value="1"/>
</dbReference>
<proteinExistence type="predicted"/>
<evidence type="ECO:0000313" key="2">
    <source>
        <dbReference type="EMBL" id="RIE17001.1"/>
    </source>
</evidence>
<comment type="caution">
    <text evidence="2">The sequence shown here is derived from an EMBL/GenBank/DDBJ whole genome shotgun (WGS) entry which is preliminary data.</text>
</comment>
<dbReference type="OrthoDB" id="9799749at2"/>
<dbReference type="GO" id="GO:0005506">
    <property type="term" value="F:iron ion binding"/>
    <property type="evidence" value="ECO:0007669"/>
    <property type="project" value="InterPro"/>
</dbReference>
<evidence type="ECO:0000259" key="1">
    <source>
        <dbReference type="PROSITE" id="PS50903"/>
    </source>
</evidence>
<accession>A0A398E306</accession>
<dbReference type="CDD" id="cd00729">
    <property type="entry name" value="rubredoxin_SM"/>
    <property type="match status" value="1"/>
</dbReference>
<dbReference type="RefSeq" id="WP_119085537.1">
    <property type="nucleotide sequence ID" value="NZ_QXIY01000016.1"/>
</dbReference>
<dbReference type="Proteomes" id="UP000266113">
    <property type="component" value="Unassembled WGS sequence"/>
</dbReference>
<dbReference type="EMBL" id="QXIY01000016">
    <property type="protein sequence ID" value="RIE17001.1"/>
    <property type="molecule type" value="Genomic_DNA"/>
</dbReference>
<dbReference type="AlphaFoldDB" id="A0A398E306"/>
<protein>
    <submittedName>
        <fullName evidence="2">Rubredoxin</fullName>
    </submittedName>
</protein>